<feature type="transmembrane region" description="Helical" evidence="2">
    <location>
        <begin position="6"/>
        <end position="30"/>
    </location>
</feature>
<feature type="transmembrane region" description="Helical" evidence="2">
    <location>
        <begin position="112"/>
        <end position="131"/>
    </location>
</feature>
<feature type="region of interest" description="Disordered" evidence="1">
    <location>
        <begin position="2141"/>
        <end position="2170"/>
    </location>
</feature>
<feature type="transmembrane region" description="Helical" evidence="2">
    <location>
        <begin position="216"/>
        <end position="237"/>
    </location>
</feature>
<feature type="compositionally biased region" description="Acidic residues" evidence="1">
    <location>
        <begin position="1481"/>
        <end position="1506"/>
    </location>
</feature>
<evidence type="ECO:0000313" key="3">
    <source>
        <dbReference type="EMBL" id="KAK2766466.1"/>
    </source>
</evidence>
<feature type="region of interest" description="Disordered" evidence="1">
    <location>
        <begin position="914"/>
        <end position="945"/>
    </location>
</feature>
<feature type="compositionally biased region" description="Basic and acidic residues" evidence="1">
    <location>
        <begin position="839"/>
        <end position="848"/>
    </location>
</feature>
<organism evidence="3 4">
    <name type="scientific">Colletotrichum kahawae</name>
    <name type="common">Coffee berry disease fungus</name>
    <dbReference type="NCBI Taxonomy" id="34407"/>
    <lineage>
        <taxon>Eukaryota</taxon>
        <taxon>Fungi</taxon>
        <taxon>Dikarya</taxon>
        <taxon>Ascomycota</taxon>
        <taxon>Pezizomycotina</taxon>
        <taxon>Sordariomycetes</taxon>
        <taxon>Hypocreomycetidae</taxon>
        <taxon>Glomerellales</taxon>
        <taxon>Glomerellaceae</taxon>
        <taxon>Colletotrichum</taxon>
        <taxon>Colletotrichum gloeosporioides species complex</taxon>
    </lineage>
</organism>
<feature type="region of interest" description="Disordered" evidence="1">
    <location>
        <begin position="1825"/>
        <end position="1859"/>
    </location>
</feature>
<feature type="compositionally biased region" description="Polar residues" evidence="1">
    <location>
        <begin position="849"/>
        <end position="863"/>
    </location>
</feature>
<feature type="compositionally biased region" description="Polar residues" evidence="1">
    <location>
        <begin position="474"/>
        <end position="483"/>
    </location>
</feature>
<keyword evidence="2" id="KW-0472">Membrane</keyword>
<accession>A0AAD9YKI0</accession>
<feature type="transmembrane region" description="Helical" evidence="2">
    <location>
        <begin position="189"/>
        <end position="209"/>
    </location>
</feature>
<feature type="compositionally biased region" description="Polar residues" evidence="1">
    <location>
        <begin position="624"/>
        <end position="634"/>
    </location>
</feature>
<feature type="compositionally biased region" description="Polar residues" evidence="1">
    <location>
        <begin position="1825"/>
        <end position="1851"/>
    </location>
</feature>
<keyword evidence="4" id="KW-1185">Reference proteome</keyword>
<feature type="region of interest" description="Disordered" evidence="1">
    <location>
        <begin position="403"/>
        <end position="658"/>
    </location>
</feature>
<feature type="compositionally biased region" description="Polar residues" evidence="1">
    <location>
        <begin position="247"/>
        <end position="271"/>
    </location>
</feature>
<dbReference type="Proteomes" id="UP001281614">
    <property type="component" value="Unassembled WGS sequence"/>
</dbReference>
<feature type="region of interest" description="Disordered" evidence="1">
    <location>
        <begin position="1475"/>
        <end position="1506"/>
    </location>
</feature>
<dbReference type="EMBL" id="VYYT01000124">
    <property type="protein sequence ID" value="KAK2766466.1"/>
    <property type="molecule type" value="Genomic_DNA"/>
</dbReference>
<evidence type="ECO:0000313" key="4">
    <source>
        <dbReference type="Proteomes" id="UP001281614"/>
    </source>
</evidence>
<feature type="compositionally biased region" description="Polar residues" evidence="1">
    <location>
        <begin position="543"/>
        <end position="573"/>
    </location>
</feature>
<feature type="compositionally biased region" description="Acidic residues" evidence="1">
    <location>
        <begin position="2102"/>
        <end position="2114"/>
    </location>
</feature>
<keyword evidence="2" id="KW-0812">Transmembrane</keyword>
<feature type="region of interest" description="Disordered" evidence="1">
    <location>
        <begin position="839"/>
        <end position="863"/>
    </location>
</feature>
<gene>
    <name evidence="3" type="ORF">CKAH01_04749</name>
</gene>
<protein>
    <submittedName>
        <fullName evidence="3">Uncharacterized protein</fullName>
    </submittedName>
</protein>
<evidence type="ECO:0000256" key="2">
    <source>
        <dbReference type="SAM" id="Phobius"/>
    </source>
</evidence>
<feature type="region of interest" description="Disordered" evidence="1">
    <location>
        <begin position="1050"/>
        <end position="1072"/>
    </location>
</feature>
<feature type="transmembrane region" description="Helical" evidence="2">
    <location>
        <begin position="42"/>
        <end position="60"/>
    </location>
</feature>
<feature type="compositionally biased region" description="Low complexity" evidence="1">
    <location>
        <begin position="1207"/>
        <end position="1219"/>
    </location>
</feature>
<feature type="compositionally biased region" description="Polar residues" evidence="1">
    <location>
        <begin position="1146"/>
        <end position="1168"/>
    </location>
</feature>
<name>A0AAD9YKI0_COLKA</name>
<reference evidence="3" key="1">
    <citation type="submission" date="2023-02" db="EMBL/GenBank/DDBJ databases">
        <title>Colletotrichum kahawae CIFC_Que2 genome sequencing and assembly.</title>
        <authorList>
            <person name="Baroncelli R."/>
        </authorList>
    </citation>
    <scope>NUCLEOTIDE SEQUENCE</scope>
    <source>
        <strain evidence="3">CIFC_Que2</strain>
    </source>
</reference>
<proteinExistence type="predicted"/>
<feature type="compositionally biased region" description="Pro residues" evidence="1">
    <location>
        <begin position="768"/>
        <end position="777"/>
    </location>
</feature>
<feature type="region of interest" description="Disordered" evidence="1">
    <location>
        <begin position="1130"/>
        <end position="1219"/>
    </location>
</feature>
<sequence length="2307" mass="253778">MFIPGIVQALVAALTFGIVLNAASAAGFLFAKGHGSKIFRDGLRLVLITFLASAALWAQIDFAALTIDPTAISGCQVAVIFTTIFDQLARFAIEQYLLWAINSNAKAPAGAIIPQAVIGTRFVLGAVFVGFQKPQIATVCVSKTDVLPIGVVIMVTDFLIIGMLAFRASSLGLIAEAKSGQAGAQGKKAVLWIMGGHAAWTAGSIPMLLGSESIELIFRTALPATALSLLVGIITGFSDSLLPPRHLQNTHPDAQSPRNISSSRDLGTSDSDYPPTRYEDLKAGTITTVTTFGQPREAPRPDIQAGAGGSLPIIAGSVPGQAAIGVGGVPVQGQLFPPIRAQTAPVREGRRFENAPKPQYKRSIFDRGGPGASIKNAISNPILQESGERNPLNKIATIDLATAAQNDREKRDNDMATMQRSPSLIAQRPAPQPPAITPEEALKRAQSVKRKEVGPTSPPAAPQPLKSAGLMSNPPATTSSAQLSPGVEELRRRSPRQMPEALPPKEESRPVTPPKTTAPASSVSPPRPPRPERSLSPFETMERSGSQKTLDRSVSQKTIDRTASQISTSTTVRAMSPPTALVPPPPPKSAARLTSPKKDLPSTWPIQSSVDPTIRPSRSKPLSPKNQNQNQDSASGPGLQRRPTTTGLPSNPRAMTMRPLPKEATVPNEQTVMFVNNIQYNDPTAVQNIIQGAVNQAAKTPLGLQSPGSALKSSGSVVHRPRPIPRQQGKDRSVFPAEDTPNHKRSKSGGSIISRKSILLSNPGSPTQLPPLPPPPKSAGNPIRPLPNDTKSMTFDEKMDLFFPRPPSSSDAGSKPRESVPEMPVLPAAYKIESNTMVEDKGGWDTDSSRVQSKMSSDISTKTSVRTQSILDIDEPQHTLNYPRNTSKFSVDTSIVTGRGLAEDRDSWIPDLPVHGRAQGKSYDGAKRQSSPVLPTRNPSLSEFSETRTHDEVATTNWGSIHSPVAAVNLQDVTHMPKPTWIQPRDVSMISHGDGKEVIDIMLDASVEHERDFVPSMQDGPADLPDLSVANRGARWHRRIGDDCVTFSERKEKVNSRRMPPPTPLQLKSPSRRMNAVVLQVAEPSPLESPQHAYEMIQAQLKKLEEPNRDSYESQGQRIRLLESLEAEMGQQENQWHEMQHGLSRESFSTNGTTSVRNSQQEPSNVSVHSRDSSLHSNIAADRRASRRARMQSGGSLNKSSYEDLRSAASSSSSNDNRTSLWQRRLNDAQMEYMENATELLAKRNLNFLSVSKARVSAQLGSPTPPDTDESEGVDAQIFATLMPKERAAPEENLWAPVSPLSSEREPALLWAPAHDVAREPTQSGRAAIVLPGLSVRPAARKTSEPLVIESSQLWQSDHTAAKKLRNSFTKSLWRASFIAEPAKTQTRPLTQRPPRRSKRITALPDILENPEPLPDKRGTLGIFQFPWGEKSDTATVQPRPRQMFMAMPGTMSTGGSAVRAALEARAQQLQAQEYSSSFFDDYDEEEEGDDEVSDINEDDESDDGFDETTLWEIASLLQSDQVPSKNSLLPQPQYYRPDSLVEDEYISQGSSEYPSEDEKTANDEDDTKHDSVVITVAAAEVRSSPKTSSLLWTGKPKRFVSVRIPPGLPQPDARTWTAYMDTMNASRRVQTQLLEPAIIHSTTLWTAPLRLVKTSNSGTLWTQPQLKTRAMPVTKPQNMKSLWTPSPTIVEREDTGLFNIDYKRITFRTTSASPVGMTMSSTARVTVEALPALTSNSLWTSPRTPAKSLWTAPAVIVEVVYEGLFDAGQKRATFKTTSASPVGVSMSSAARIIFEALPSLSSTSLWVASPIKPLVRDWISVSSARSSSPFNDGSSGRSTPSLDTASTRSVATEAVSEFEPLPEVPVKKPTWWEDESDKPQELLRRTEASPADWEAALNEAVGATTTSAPLVRNVASPAEWVDALNEAISASATPSSFTRNEASPAQWQEALNEAIAASAYPVEAPFEQEVEQPRFVERFNFEQQLYAEQPEFEQQPYYEQQRSEQQAYEQQQYEQQEYERRLYEQQQYEQRLFEQQQYNQRLLEQQMYQQQQYYQQQQFEPQYEPQYEGQYEQPAEPQLEQQAEPEIFLQPTQYVQPAQEPDTESEYGPELEFEPAPSPLPMSTTTTSLWSAPEITTPEENRNMWIPPTKPFRHSSDATPLTPEDSESRELRLKRAKTQNRATGLVNFKGQEMWTQSAPTKPVVPMWSAPKVIIPNDNGIMWIAPMKPALHAYDAAPLTPEDSESCKLRRKRSQMRSTPDAVSFDGYTMWNRFYGEELQRVVPLGGGHKWIAGAPSNRASKVAFHH</sequence>
<feature type="region of interest" description="Disordered" evidence="1">
    <location>
        <begin position="245"/>
        <end position="278"/>
    </location>
</feature>
<feature type="compositionally biased region" description="Basic and acidic residues" evidence="1">
    <location>
        <begin position="1135"/>
        <end position="1144"/>
    </location>
</feature>
<feature type="transmembrane region" description="Helical" evidence="2">
    <location>
        <begin position="146"/>
        <end position="169"/>
    </location>
</feature>
<feature type="region of interest" description="Disordered" evidence="1">
    <location>
        <begin position="704"/>
        <end position="822"/>
    </location>
</feature>
<feature type="compositionally biased region" description="Basic and acidic residues" evidence="1">
    <location>
        <begin position="1557"/>
        <end position="1570"/>
    </location>
</feature>
<feature type="compositionally biased region" description="Polar residues" evidence="1">
    <location>
        <begin position="928"/>
        <end position="944"/>
    </location>
</feature>
<feature type="compositionally biased region" description="Low complexity" evidence="1">
    <location>
        <begin position="748"/>
        <end position="761"/>
    </location>
</feature>
<evidence type="ECO:0000256" key="1">
    <source>
        <dbReference type="SAM" id="MobiDB-lite"/>
    </source>
</evidence>
<keyword evidence="2" id="KW-1133">Transmembrane helix</keyword>
<feature type="compositionally biased region" description="Low complexity" evidence="1">
    <location>
        <begin position="514"/>
        <end position="524"/>
    </location>
</feature>
<comment type="caution">
    <text evidence="3">The sequence shown here is derived from an EMBL/GenBank/DDBJ whole genome shotgun (WGS) entry which is preliminary data.</text>
</comment>
<feature type="region of interest" description="Disordered" evidence="1">
    <location>
        <begin position="2097"/>
        <end position="2127"/>
    </location>
</feature>
<feature type="compositionally biased region" description="Polar residues" evidence="1">
    <location>
        <begin position="706"/>
        <end position="716"/>
    </location>
</feature>
<feature type="region of interest" description="Disordered" evidence="1">
    <location>
        <begin position="1549"/>
        <end position="1570"/>
    </location>
</feature>